<keyword evidence="1" id="KW-0175">Coiled coil</keyword>
<keyword evidence="4" id="KW-1185">Reference proteome</keyword>
<dbReference type="RefSeq" id="WP_078500112.1">
    <property type="nucleotide sequence ID" value="NZ_MSZX01000006.1"/>
</dbReference>
<dbReference type="Pfam" id="PF13476">
    <property type="entry name" value="AAA_23"/>
    <property type="match status" value="1"/>
</dbReference>
<dbReference type="InterPro" id="IPR027417">
    <property type="entry name" value="P-loop_NTPase"/>
</dbReference>
<dbReference type="STRING" id="1324314.BVG16_15815"/>
<dbReference type="OrthoDB" id="9791904at2"/>
<dbReference type="Proteomes" id="UP000190188">
    <property type="component" value="Unassembled WGS sequence"/>
</dbReference>
<evidence type="ECO:0000259" key="2">
    <source>
        <dbReference type="Pfam" id="PF13476"/>
    </source>
</evidence>
<sequence>MIKINKLEIENVKRVKAVKIEPTSSGLTVVGGKNNQGKTSVLDAIAWGLGGNKYRPSQPDREGSVVPPYLHITLSNGLIVERKGKNSDLKVLDPGGQKGGQQLLDSFVEELAIDLPKFMNASNREKANILLQIIGVGGTLYELETKEKEVYNNRRALGQIADQKEKFAKEQPYFTDAPKEPVSASELIRQQQGILARNGENQRKRQRVTQIQAEFEQHGREVVRLTAMLNAAQEKYSQAQNDLAIAQKDALDLIDESTAELESNIQQIDEINRKVRANLDKDKAETDAGDYRQQYETLSTEITAIRKQKTDLLTNANLPLSGLSVEDGELIYNRQKWDNMSGADQLKVSAAIVRKLKPDCGFILLDKLEQMDLETLQEFGQWLEQEGLQAIATRVSTGEECSIIIEDGYVAGQEISTQQPVQQPEAKTWKAGEF</sequence>
<dbReference type="GO" id="GO:0006302">
    <property type="term" value="P:double-strand break repair"/>
    <property type="evidence" value="ECO:0007669"/>
    <property type="project" value="InterPro"/>
</dbReference>
<comment type="caution">
    <text evidence="3">The sequence shown here is derived from an EMBL/GenBank/DDBJ whole genome shotgun (WGS) entry which is preliminary data.</text>
</comment>
<evidence type="ECO:0000313" key="4">
    <source>
        <dbReference type="Proteomes" id="UP000190188"/>
    </source>
</evidence>
<protein>
    <submittedName>
        <fullName evidence="3">Chromosome segregation protein SMC</fullName>
    </submittedName>
</protein>
<evidence type="ECO:0000256" key="1">
    <source>
        <dbReference type="SAM" id="Coils"/>
    </source>
</evidence>
<dbReference type="EMBL" id="MSZX01000006">
    <property type="protein sequence ID" value="OPA76974.1"/>
    <property type="molecule type" value="Genomic_DNA"/>
</dbReference>
<dbReference type="Gene3D" id="3.40.50.300">
    <property type="entry name" value="P-loop containing nucleotide triphosphate hydrolases"/>
    <property type="match status" value="1"/>
</dbReference>
<reference evidence="3 4" key="1">
    <citation type="submission" date="2017-01" db="EMBL/GenBank/DDBJ databases">
        <title>Genome analysis of Paenibacillus selenitrireducens ES3-24.</title>
        <authorList>
            <person name="Xu D."/>
            <person name="Yao R."/>
            <person name="Zheng S."/>
        </authorList>
    </citation>
    <scope>NUCLEOTIDE SEQUENCE [LARGE SCALE GENOMIC DNA]</scope>
    <source>
        <strain evidence="3 4">ES3-24</strain>
    </source>
</reference>
<dbReference type="InterPro" id="IPR038729">
    <property type="entry name" value="Rad50/SbcC_AAA"/>
</dbReference>
<accession>A0A1T2XAP4</accession>
<organism evidence="3 4">
    <name type="scientific">Paenibacillus selenitireducens</name>
    <dbReference type="NCBI Taxonomy" id="1324314"/>
    <lineage>
        <taxon>Bacteria</taxon>
        <taxon>Bacillati</taxon>
        <taxon>Bacillota</taxon>
        <taxon>Bacilli</taxon>
        <taxon>Bacillales</taxon>
        <taxon>Paenibacillaceae</taxon>
        <taxon>Paenibacillus</taxon>
    </lineage>
</organism>
<dbReference type="SUPFAM" id="SSF52540">
    <property type="entry name" value="P-loop containing nucleoside triphosphate hydrolases"/>
    <property type="match status" value="1"/>
</dbReference>
<dbReference type="GO" id="GO:0016887">
    <property type="term" value="F:ATP hydrolysis activity"/>
    <property type="evidence" value="ECO:0007669"/>
    <property type="project" value="InterPro"/>
</dbReference>
<feature type="domain" description="Rad50/SbcC-type AAA" evidence="2">
    <location>
        <begin position="6"/>
        <end position="281"/>
    </location>
</feature>
<proteinExistence type="predicted"/>
<gene>
    <name evidence="3" type="ORF">BVG16_15815</name>
</gene>
<name>A0A1T2XAP4_9BACL</name>
<evidence type="ECO:0000313" key="3">
    <source>
        <dbReference type="EMBL" id="OPA76974.1"/>
    </source>
</evidence>
<feature type="coiled-coil region" evidence="1">
    <location>
        <begin position="222"/>
        <end position="301"/>
    </location>
</feature>
<dbReference type="AlphaFoldDB" id="A0A1T2XAP4"/>